<dbReference type="STRING" id="1314674.A0A0D7BDV5"/>
<sequence length="109" mass="12365">MMVTLSNRLGLEVAHINDEYSSGRWERKAFTVASANTYHNIITKLEAYEFDYPNLVKEWRSKHFQAACEKAQKGWLIRADVPEDAPEVKDALRLAEEAATARRAGVAKV</sequence>
<organism evidence="1 2">
    <name type="scientific">Cylindrobasidium torrendii FP15055 ss-10</name>
    <dbReference type="NCBI Taxonomy" id="1314674"/>
    <lineage>
        <taxon>Eukaryota</taxon>
        <taxon>Fungi</taxon>
        <taxon>Dikarya</taxon>
        <taxon>Basidiomycota</taxon>
        <taxon>Agaricomycotina</taxon>
        <taxon>Agaricomycetes</taxon>
        <taxon>Agaricomycetidae</taxon>
        <taxon>Agaricales</taxon>
        <taxon>Marasmiineae</taxon>
        <taxon>Physalacriaceae</taxon>
        <taxon>Cylindrobasidium</taxon>
    </lineage>
</organism>
<accession>A0A0D7BDV5</accession>
<proteinExistence type="predicted"/>
<keyword evidence="2" id="KW-1185">Reference proteome</keyword>
<gene>
    <name evidence="1" type="ORF">CYLTODRAFT_490387</name>
</gene>
<dbReference type="Proteomes" id="UP000054007">
    <property type="component" value="Unassembled WGS sequence"/>
</dbReference>
<reference evidence="1 2" key="1">
    <citation type="journal article" date="2015" name="Fungal Genet. Biol.">
        <title>Evolution of novel wood decay mechanisms in Agaricales revealed by the genome sequences of Fistulina hepatica and Cylindrobasidium torrendii.</title>
        <authorList>
            <person name="Floudas D."/>
            <person name="Held B.W."/>
            <person name="Riley R."/>
            <person name="Nagy L.G."/>
            <person name="Koehler G."/>
            <person name="Ransdell A.S."/>
            <person name="Younus H."/>
            <person name="Chow J."/>
            <person name="Chiniquy J."/>
            <person name="Lipzen A."/>
            <person name="Tritt A."/>
            <person name="Sun H."/>
            <person name="Haridas S."/>
            <person name="LaButti K."/>
            <person name="Ohm R.A."/>
            <person name="Kues U."/>
            <person name="Blanchette R.A."/>
            <person name="Grigoriev I.V."/>
            <person name="Minto R.E."/>
            <person name="Hibbett D.S."/>
        </authorList>
    </citation>
    <scope>NUCLEOTIDE SEQUENCE [LARGE SCALE GENOMIC DNA]</scope>
    <source>
        <strain evidence="1 2">FP15055 ss-10</strain>
    </source>
</reference>
<name>A0A0D7BDV5_9AGAR</name>
<dbReference type="EMBL" id="KN880518">
    <property type="protein sequence ID" value="KIY67761.1"/>
    <property type="molecule type" value="Genomic_DNA"/>
</dbReference>
<evidence type="ECO:0000313" key="2">
    <source>
        <dbReference type="Proteomes" id="UP000054007"/>
    </source>
</evidence>
<dbReference type="AlphaFoldDB" id="A0A0D7BDV5"/>
<evidence type="ECO:0000313" key="1">
    <source>
        <dbReference type="EMBL" id="KIY67761.1"/>
    </source>
</evidence>
<protein>
    <submittedName>
        <fullName evidence="1">Uncharacterized protein</fullName>
    </submittedName>
</protein>